<dbReference type="InterPro" id="IPR036895">
    <property type="entry name" value="Uracil-DNA_glycosylase-like_sf"/>
</dbReference>
<dbReference type="InterPro" id="IPR005122">
    <property type="entry name" value="Uracil-DNA_glycosylase-like"/>
</dbReference>
<dbReference type="EMBL" id="BMZS01000001">
    <property type="protein sequence ID" value="GHD39540.1"/>
    <property type="molecule type" value="Genomic_DNA"/>
</dbReference>
<evidence type="ECO:0000256" key="12">
    <source>
        <dbReference type="SAM" id="MobiDB-lite"/>
    </source>
</evidence>
<keyword evidence="15" id="KW-1185">Reference proteome</keyword>
<keyword evidence="6" id="KW-0479">Metal-binding</keyword>
<protein>
    <recommendedName>
        <fullName evidence="4">Type-4 uracil-DNA glycosylase</fullName>
        <ecNumber evidence="3">3.2.2.27</ecNumber>
    </recommendedName>
</protein>
<proteinExistence type="inferred from homology"/>
<reference evidence="14" key="1">
    <citation type="journal article" date="2014" name="Int. J. Syst. Evol. Microbiol.">
        <title>Complete genome sequence of Corynebacterium casei LMG S-19264T (=DSM 44701T), isolated from a smear-ripened cheese.</title>
        <authorList>
            <consortium name="US DOE Joint Genome Institute (JGI-PGF)"/>
            <person name="Walter F."/>
            <person name="Albersmeier A."/>
            <person name="Kalinowski J."/>
            <person name="Ruckert C."/>
        </authorList>
    </citation>
    <scope>NUCLEOTIDE SEQUENCE</scope>
    <source>
        <strain evidence="14">KCTC 42651</strain>
    </source>
</reference>
<dbReference type="GO" id="GO:0006281">
    <property type="term" value="P:DNA repair"/>
    <property type="evidence" value="ECO:0007669"/>
    <property type="project" value="UniProtKB-KW"/>
</dbReference>
<dbReference type="GO" id="GO:0051539">
    <property type="term" value="F:4 iron, 4 sulfur cluster binding"/>
    <property type="evidence" value="ECO:0007669"/>
    <property type="project" value="UniProtKB-KW"/>
</dbReference>
<dbReference type="SMART" id="SM00987">
    <property type="entry name" value="UreE_C"/>
    <property type="match status" value="1"/>
</dbReference>
<feature type="compositionally biased region" description="Low complexity" evidence="12">
    <location>
        <begin position="61"/>
        <end position="75"/>
    </location>
</feature>
<comment type="catalytic activity">
    <reaction evidence="1">
        <text>Hydrolyzes single-stranded DNA or mismatched double-stranded DNA and polynucleotides, releasing free uracil.</text>
        <dbReference type="EC" id="3.2.2.27"/>
    </reaction>
</comment>
<dbReference type="RefSeq" id="WP_189986991.1">
    <property type="nucleotide sequence ID" value="NZ_BMZS01000001.1"/>
</dbReference>
<dbReference type="GO" id="GO:0004844">
    <property type="term" value="F:uracil DNA N-glycosylase activity"/>
    <property type="evidence" value="ECO:0007669"/>
    <property type="project" value="UniProtKB-EC"/>
</dbReference>
<feature type="region of interest" description="Disordered" evidence="12">
    <location>
        <begin position="35"/>
        <end position="75"/>
    </location>
</feature>
<dbReference type="NCBIfam" id="TIGR00758">
    <property type="entry name" value="UDG_fam4"/>
    <property type="match status" value="1"/>
</dbReference>
<evidence type="ECO:0000259" key="13">
    <source>
        <dbReference type="SMART" id="SM00986"/>
    </source>
</evidence>
<organism evidence="14 15">
    <name type="scientific">Thalassobaculum fulvum</name>
    <dbReference type="NCBI Taxonomy" id="1633335"/>
    <lineage>
        <taxon>Bacteria</taxon>
        <taxon>Pseudomonadati</taxon>
        <taxon>Pseudomonadota</taxon>
        <taxon>Alphaproteobacteria</taxon>
        <taxon>Rhodospirillales</taxon>
        <taxon>Thalassobaculaceae</taxon>
        <taxon>Thalassobaculum</taxon>
    </lineage>
</organism>
<sequence length="290" mass="30076">MTDRHAVARALLAWYLDAGVDEAIGPEPVDRFAAAARPAAEPATTRDGSGPVPPVRPAGPQPGHARPVAAPRATAAAVDGPAGAARTAAAAAASLEELHAALLAFDGCGLKVTATNTVFADGVPGAPVMIVGEAPGADEDRAGKPFVGVSGQLLDRMLASIGLDRGRNVYISNVLPWRPPGNRNPTEGEMAACLPFIRRHIELAAPKVLVLVGGTSAKTLLDRSEGITRLRGRWFDWQGPSGGPAIPAVATYHPAYLLRSPGQKASAWKDLLALKRRLTEAGTDLSGRPE</sequence>
<dbReference type="Pfam" id="PF03167">
    <property type="entry name" value="UDG"/>
    <property type="match status" value="1"/>
</dbReference>
<feature type="domain" description="Uracil-DNA glycosylase-like" evidence="13">
    <location>
        <begin position="119"/>
        <end position="272"/>
    </location>
</feature>
<evidence type="ECO:0000256" key="1">
    <source>
        <dbReference type="ARBA" id="ARBA00001400"/>
    </source>
</evidence>
<dbReference type="EC" id="3.2.2.27" evidence="3"/>
<reference evidence="14" key="2">
    <citation type="submission" date="2020-09" db="EMBL/GenBank/DDBJ databases">
        <authorList>
            <person name="Sun Q."/>
            <person name="Kim S."/>
        </authorList>
    </citation>
    <scope>NUCLEOTIDE SEQUENCE</scope>
    <source>
        <strain evidence="14">KCTC 42651</strain>
    </source>
</reference>
<accession>A0A918XNX8</accession>
<evidence type="ECO:0000313" key="14">
    <source>
        <dbReference type="EMBL" id="GHD39540.1"/>
    </source>
</evidence>
<keyword evidence="5" id="KW-0004">4Fe-4S</keyword>
<dbReference type="AlphaFoldDB" id="A0A918XNX8"/>
<comment type="similarity">
    <text evidence="2">Belongs to the uracil-DNA glycosylase (UDG) superfamily. Type 4 (UDGa) family.</text>
</comment>
<evidence type="ECO:0000256" key="2">
    <source>
        <dbReference type="ARBA" id="ARBA00006521"/>
    </source>
</evidence>
<dbReference type="CDD" id="cd10030">
    <property type="entry name" value="UDG-F4_TTUDGA_SPO1dp_like"/>
    <property type="match status" value="1"/>
</dbReference>
<evidence type="ECO:0000256" key="9">
    <source>
        <dbReference type="ARBA" id="ARBA00023004"/>
    </source>
</evidence>
<evidence type="ECO:0000256" key="10">
    <source>
        <dbReference type="ARBA" id="ARBA00023014"/>
    </source>
</evidence>
<comment type="caution">
    <text evidence="14">The sequence shown here is derived from an EMBL/GenBank/DDBJ whole genome shotgun (WGS) entry which is preliminary data.</text>
</comment>
<evidence type="ECO:0000256" key="8">
    <source>
        <dbReference type="ARBA" id="ARBA00022801"/>
    </source>
</evidence>
<keyword evidence="10" id="KW-0411">Iron-sulfur</keyword>
<keyword evidence="7" id="KW-0227">DNA damage</keyword>
<keyword evidence="8" id="KW-0378">Hydrolase</keyword>
<dbReference type="SMART" id="SM00986">
    <property type="entry name" value="UDG"/>
    <property type="match status" value="1"/>
</dbReference>
<keyword evidence="9" id="KW-0408">Iron</keyword>
<dbReference type="GO" id="GO:0046872">
    <property type="term" value="F:metal ion binding"/>
    <property type="evidence" value="ECO:0007669"/>
    <property type="project" value="UniProtKB-KW"/>
</dbReference>
<dbReference type="Proteomes" id="UP000630353">
    <property type="component" value="Unassembled WGS sequence"/>
</dbReference>
<evidence type="ECO:0000256" key="5">
    <source>
        <dbReference type="ARBA" id="ARBA00022485"/>
    </source>
</evidence>
<name>A0A918XNX8_9PROT</name>
<keyword evidence="11" id="KW-0234">DNA repair</keyword>
<dbReference type="InterPro" id="IPR051536">
    <property type="entry name" value="UDG_Type-4/5"/>
</dbReference>
<dbReference type="InterPro" id="IPR005273">
    <property type="entry name" value="Ura-DNA_glyco_family4"/>
</dbReference>
<dbReference type="Gene3D" id="3.40.470.10">
    <property type="entry name" value="Uracil-DNA glycosylase-like domain"/>
    <property type="match status" value="1"/>
</dbReference>
<evidence type="ECO:0000256" key="7">
    <source>
        <dbReference type="ARBA" id="ARBA00022763"/>
    </source>
</evidence>
<feature type="compositionally biased region" description="Pro residues" evidence="12">
    <location>
        <begin position="51"/>
        <end position="60"/>
    </location>
</feature>
<evidence type="ECO:0000313" key="15">
    <source>
        <dbReference type="Proteomes" id="UP000630353"/>
    </source>
</evidence>
<dbReference type="PANTHER" id="PTHR33693:SF1">
    <property type="entry name" value="TYPE-4 URACIL-DNA GLYCOSYLASE"/>
    <property type="match status" value="1"/>
</dbReference>
<dbReference type="PANTHER" id="PTHR33693">
    <property type="entry name" value="TYPE-5 URACIL-DNA GLYCOSYLASE"/>
    <property type="match status" value="1"/>
</dbReference>
<feature type="compositionally biased region" description="Low complexity" evidence="12">
    <location>
        <begin position="35"/>
        <end position="50"/>
    </location>
</feature>
<gene>
    <name evidence="14" type="ORF">GCM10017083_01490</name>
</gene>
<evidence type="ECO:0000256" key="11">
    <source>
        <dbReference type="ARBA" id="ARBA00023204"/>
    </source>
</evidence>
<dbReference type="SUPFAM" id="SSF52141">
    <property type="entry name" value="Uracil-DNA glycosylase-like"/>
    <property type="match status" value="1"/>
</dbReference>
<evidence type="ECO:0000256" key="6">
    <source>
        <dbReference type="ARBA" id="ARBA00022723"/>
    </source>
</evidence>
<evidence type="ECO:0000256" key="4">
    <source>
        <dbReference type="ARBA" id="ARBA00019403"/>
    </source>
</evidence>
<evidence type="ECO:0000256" key="3">
    <source>
        <dbReference type="ARBA" id="ARBA00012030"/>
    </source>
</evidence>